<feature type="compositionally biased region" description="Low complexity" evidence="5">
    <location>
        <begin position="345"/>
        <end position="358"/>
    </location>
</feature>
<dbReference type="SMART" id="SM00327">
    <property type="entry name" value="VWA"/>
    <property type="match status" value="1"/>
</dbReference>
<dbReference type="EMBL" id="BLAE01000067">
    <property type="protein sequence ID" value="GES14936.1"/>
    <property type="molecule type" value="Genomic_DNA"/>
</dbReference>
<dbReference type="InterPro" id="IPR027417">
    <property type="entry name" value="P-loop_NTPase"/>
</dbReference>
<gene>
    <name evidence="7" type="ORF">Amac_085330</name>
</gene>
<accession>A0A5M3X2P2</accession>
<evidence type="ECO:0000256" key="2">
    <source>
        <dbReference type="ARBA" id="ARBA00022741"/>
    </source>
</evidence>
<name>A0A5M3X2P2_9ACTN</name>
<dbReference type="InterPro" id="IPR041628">
    <property type="entry name" value="ChlI/MoxR_AAA_lid"/>
</dbReference>
<dbReference type="InterPro" id="IPR036465">
    <property type="entry name" value="vWFA_dom_sf"/>
</dbReference>
<dbReference type="Pfam" id="PF13519">
    <property type="entry name" value="VWA_2"/>
    <property type="match status" value="1"/>
</dbReference>
<dbReference type="InterPro" id="IPR052989">
    <property type="entry name" value="Mg-chelatase_DI-like"/>
</dbReference>
<comment type="similarity">
    <text evidence="1">Belongs to the Mg-chelatase subunits D/I family.</text>
</comment>
<dbReference type="PROSITE" id="PS50234">
    <property type="entry name" value="VWFA"/>
    <property type="match status" value="1"/>
</dbReference>
<keyword evidence="3" id="KW-0067">ATP-binding</keyword>
<dbReference type="Pfam" id="PF01078">
    <property type="entry name" value="Mg_chelatase"/>
    <property type="match status" value="1"/>
</dbReference>
<keyword evidence="8" id="KW-1185">Reference proteome</keyword>
<keyword evidence="2" id="KW-0547">Nucleotide-binding</keyword>
<feature type="region of interest" description="Disordered" evidence="5">
    <location>
        <begin position="446"/>
        <end position="471"/>
    </location>
</feature>
<comment type="caution">
    <text evidence="7">The sequence shown here is derived from an EMBL/GenBank/DDBJ whole genome shotgun (WGS) entry which is preliminary data.</text>
</comment>
<dbReference type="PANTHER" id="PTHR35023:SF1">
    <property type="entry name" value="MG-PROTOPORPHYRIN IX CHELATASE"/>
    <property type="match status" value="1"/>
</dbReference>
<proteinExistence type="inferred from homology"/>
<evidence type="ECO:0000313" key="8">
    <source>
        <dbReference type="Proteomes" id="UP000331127"/>
    </source>
</evidence>
<dbReference type="Gene3D" id="3.40.50.300">
    <property type="entry name" value="P-loop containing nucleotide triphosphate hydrolases"/>
    <property type="match status" value="1"/>
</dbReference>
<dbReference type="RefSeq" id="WP_170322941.1">
    <property type="nucleotide sequence ID" value="NZ_BAAAHL010000011.1"/>
</dbReference>
<dbReference type="InterPro" id="IPR003593">
    <property type="entry name" value="AAA+_ATPase"/>
</dbReference>
<evidence type="ECO:0000256" key="4">
    <source>
        <dbReference type="ARBA" id="ARBA00030759"/>
    </source>
</evidence>
<reference evidence="7 8" key="1">
    <citation type="submission" date="2019-10" db="EMBL/GenBank/DDBJ databases">
        <title>Whole genome shotgun sequence of Acrocarpospora macrocephala NBRC 16266.</title>
        <authorList>
            <person name="Ichikawa N."/>
            <person name="Kimura A."/>
            <person name="Kitahashi Y."/>
            <person name="Komaki H."/>
            <person name="Oguchi A."/>
        </authorList>
    </citation>
    <scope>NUCLEOTIDE SEQUENCE [LARGE SCALE GENOMIC DNA]</scope>
    <source>
        <strain evidence="7 8">NBRC 16266</strain>
    </source>
</reference>
<feature type="domain" description="VWFA" evidence="6">
    <location>
        <begin position="589"/>
        <end position="719"/>
    </location>
</feature>
<dbReference type="InterPro" id="IPR041702">
    <property type="entry name" value="BchD/ChlD_VWA"/>
</dbReference>
<dbReference type="AlphaFoldDB" id="A0A5M3X2P2"/>
<protein>
    <recommendedName>
        <fullName evidence="4">Mg-protoporphyrin IX chelatase</fullName>
    </recommendedName>
</protein>
<feature type="region of interest" description="Disordered" evidence="5">
    <location>
        <begin position="301"/>
        <end position="427"/>
    </location>
</feature>
<dbReference type="GO" id="GO:0005524">
    <property type="term" value="F:ATP binding"/>
    <property type="evidence" value="ECO:0007669"/>
    <property type="project" value="UniProtKB-KW"/>
</dbReference>
<dbReference type="SUPFAM" id="SSF53300">
    <property type="entry name" value="vWA-like"/>
    <property type="match status" value="1"/>
</dbReference>
<feature type="compositionally biased region" description="Acidic residues" evidence="5">
    <location>
        <begin position="318"/>
        <end position="331"/>
    </location>
</feature>
<dbReference type="CDD" id="cd01451">
    <property type="entry name" value="vWA_Magnesium_chelatase"/>
    <property type="match status" value="1"/>
</dbReference>
<evidence type="ECO:0000256" key="3">
    <source>
        <dbReference type="ARBA" id="ARBA00022840"/>
    </source>
</evidence>
<dbReference type="InterPro" id="IPR002035">
    <property type="entry name" value="VWF_A"/>
</dbReference>
<dbReference type="PANTHER" id="PTHR35023">
    <property type="entry name" value="CHELATASE-RELATED"/>
    <property type="match status" value="1"/>
</dbReference>
<dbReference type="InterPro" id="IPR000523">
    <property type="entry name" value="Mg_chelatse_chII-like_cat_dom"/>
</dbReference>
<dbReference type="SMART" id="SM00382">
    <property type="entry name" value="AAA"/>
    <property type="match status" value="1"/>
</dbReference>
<dbReference type="Gene3D" id="1.10.8.80">
    <property type="entry name" value="Magnesium chelatase subunit I, C-Terminal domain"/>
    <property type="match status" value="1"/>
</dbReference>
<dbReference type="Proteomes" id="UP000331127">
    <property type="component" value="Unassembled WGS sequence"/>
</dbReference>
<evidence type="ECO:0000313" key="7">
    <source>
        <dbReference type="EMBL" id="GES14936.1"/>
    </source>
</evidence>
<evidence type="ECO:0000259" key="6">
    <source>
        <dbReference type="PROSITE" id="PS50234"/>
    </source>
</evidence>
<dbReference type="Gene3D" id="3.40.50.410">
    <property type="entry name" value="von Willebrand factor, type A domain"/>
    <property type="match status" value="1"/>
</dbReference>
<evidence type="ECO:0000256" key="1">
    <source>
        <dbReference type="ARBA" id="ARBA00005799"/>
    </source>
</evidence>
<sequence>MADLKLALVLNAVSPRVGGVLVRGEKGTAKSTIVRALAALLPPVEVAEECRFSCDPSAPDPFCPDGPHSGAGLVRAARLVELPVGASEDRLAGSLDLERALTEGVKAFEPGLLAAAHRGILYVDEVNLLHDHLVDLLLDAAALGTCYVEREGVSVRHAARFLLSGTMNPEEGELRPQLLDRFGLTVEARASRDPAERAEVIRRRLAYELDPEGFAARWSAEEAELARRIAGARALLPGVRLPDAALKQIATVCAGFEVDGMRADIVTAHAAMAHAAWQGRTRVISADVRAAARLALPHRRRRDPFDAPGLDETRLDELLNDFDDYPDDDPDDRAREGEPGNINTSESGDAGAEPSAAGSEDEGGSGMSGSASWEPDASTDLGPSDGFGPPDSAGMRTGSGQPGAEGREGDTLRSADPGSAGLGEGGAFAEAGAPYRTRIFTVPGVGMGVPGRRSRARTPDGRTSGSRLPDGRVTSVHLMATLRAAAPHQRSRGAGDFGLPVERADLQGVAPGQRSRGVESPGLRVEEADLQGAAPGQRSRGVEGPGLRVKEADLQAASGQRSRGVEGRGLRIEKADLREAVREGREGNLVLFTVDASGSMAARKRMGAVKAAVLSLLLDAYQRRDKVGLITFRGEAAELVLPPTSSVEAGAARMRDLRTGGRTPLAAGLLKAADVLRVERLRDPARRPLLVIVTDGRATFGPNPRQAATLLTQVTTVVVDCESGPIRLGLATDLAMRIGALPVRLDALAEGGLAQVVRATRLAA</sequence>
<dbReference type="Pfam" id="PF17863">
    <property type="entry name" value="AAA_lid_2"/>
    <property type="match status" value="1"/>
</dbReference>
<dbReference type="SUPFAM" id="SSF52540">
    <property type="entry name" value="P-loop containing nucleoside triphosphate hydrolases"/>
    <property type="match status" value="1"/>
</dbReference>
<feature type="region of interest" description="Disordered" evidence="5">
    <location>
        <begin position="506"/>
        <end position="567"/>
    </location>
</feature>
<evidence type="ECO:0000256" key="5">
    <source>
        <dbReference type="SAM" id="MobiDB-lite"/>
    </source>
</evidence>
<organism evidence="7 8">
    <name type="scientific">Acrocarpospora macrocephala</name>
    <dbReference type="NCBI Taxonomy" id="150177"/>
    <lineage>
        <taxon>Bacteria</taxon>
        <taxon>Bacillati</taxon>
        <taxon>Actinomycetota</taxon>
        <taxon>Actinomycetes</taxon>
        <taxon>Streptosporangiales</taxon>
        <taxon>Streptosporangiaceae</taxon>
        <taxon>Acrocarpospora</taxon>
    </lineage>
</organism>